<proteinExistence type="predicted"/>
<sequence>MDRIFGDSSAPILVVINRFRVSEHETAQFAEDSRVALATLAESIGFIDGLIAQSTDEADLRLITTRWVNVGSYRRALSRFEVKMSAIPLLSKAVDESSAFEAVQFIANGQTSDVTSGRAADADEIGLGHASAPSVPPIRS</sequence>
<gene>
    <name evidence="1" type="ORF">UFOPK2282_00677</name>
</gene>
<protein>
    <submittedName>
        <fullName evidence="1">Unannotated protein</fullName>
    </submittedName>
</protein>
<organism evidence="1">
    <name type="scientific">freshwater metagenome</name>
    <dbReference type="NCBI Taxonomy" id="449393"/>
    <lineage>
        <taxon>unclassified sequences</taxon>
        <taxon>metagenomes</taxon>
        <taxon>ecological metagenomes</taxon>
    </lineage>
</organism>
<dbReference type="Gene3D" id="3.30.70.100">
    <property type="match status" value="1"/>
</dbReference>
<accession>A0A6J6LRM8</accession>
<reference evidence="1" key="1">
    <citation type="submission" date="2020-05" db="EMBL/GenBank/DDBJ databases">
        <authorList>
            <person name="Chiriac C."/>
            <person name="Salcher M."/>
            <person name="Ghai R."/>
            <person name="Kavagutti S V."/>
        </authorList>
    </citation>
    <scope>NUCLEOTIDE SEQUENCE</scope>
</reference>
<dbReference type="EMBL" id="CAEZWR010000063">
    <property type="protein sequence ID" value="CAB4663113.1"/>
    <property type="molecule type" value="Genomic_DNA"/>
</dbReference>
<evidence type="ECO:0000313" key="1">
    <source>
        <dbReference type="EMBL" id="CAB4663113.1"/>
    </source>
</evidence>
<dbReference type="AlphaFoldDB" id="A0A6J6LRM8"/>
<dbReference type="InterPro" id="IPR011008">
    <property type="entry name" value="Dimeric_a/b-barrel"/>
</dbReference>
<dbReference type="SUPFAM" id="SSF54909">
    <property type="entry name" value="Dimeric alpha+beta barrel"/>
    <property type="match status" value="1"/>
</dbReference>
<name>A0A6J6LRM8_9ZZZZ</name>